<proteinExistence type="inferred from homology"/>
<dbReference type="RefSeq" id="WP_078808717.1">
    <property type="nucleotide sequence ID" value="NZ_FUWM01000003.1"/>
</dbReference>
<dbReference type="InterPro" id="IPR050101">
    <property type="entry name" value="CinA"/>
</dbReference>
<dbReference type="SUPFAM" id="SSF53218">
    <property type="entry name" value="Molybdenum cofactor biosynthesis proteins"/>
    <property type="match status" value="1"/>
</dbReference>
<evidence type="ECO:0000313" key="3">
    <source>
        <dbReference type="EMBL" id="SJZ31242.1"/>
    </source>
</evidence>
<organism evidence="3 4">
    <name type="scientific">Selenihalanaerobacter shriftii</name>
    <dbReference type="NCBI Taxonomy" id="142842"/>
    <lineage>
        <taxon>Bacteria</taxon>
        <taxon>Bacillati</taxon>
        <taxon>Bacillota</taxon>
        <taxon>Clostridia</taxon>
        <taxon>Halanaerobiales</taxon>
        <taxon>Halobacteroidaceae</taxon>
        <taxon>Selenihalanaerobacter</taxon>
    </lineage>
</organism>
<dbReference type="Proteomes" id="UP000190625">
    <property type="component" value="Unassembled WGS sequence"/>
</dbReference>
<dbReference type="NCBIfam" id="TIGR00200">
    <property type="entry name" value="cinA_nterm"/>
    <property type="match status" value="1"/>
</dbReference>
<dbReference type="Pfam" id="PF02464">
    <property type="entry name" value="CinA"/>
    <property type="match status" value="1"/>
</dbReference>
<dbReference type="NCBIfam" id="TIGR00177">
    <property type="entry name" value="molyb_syn"/>
    <property type="match status" value="1"/>
</dbReference>
<keyword evidence="4" id="KW-1185">Reference proteome</keyword>
<dbReference type="InterPro" id="IPR001453">
    <property type="entry name" value="MoaB/Mog_dom"/>
</dbReference>
<dbReference type="STRING" id="142842.SAMN02745118_00187"/>
<evidence type="ECO:0000313" key="4">
    <source>
        <dbReference type="Proteomes" id="UP000190625"/>
    </source>
</evidence>
<gene>
    <name evidence="1" type="primary">cinA</name>
    <name evidence="3" type="ORF">SAMN02745118_00187</name>
</gene>
<accession>A0A1T4JM47</accession>
<dbReference type="HAMAP" id="MF_00226_B">
    <property type="entry name" value="CinA_B"/>
    <property type="match status" value="1"/>
</dbReference>
<dbReference type="InterPro" id="IPR008135">
    <property type="entry name" value="Competence-induced_CinA"/>
</dbReference>
<dbReference type="SUPFAM" id="SSF142433">
    <property type="entry name" value="CinA-like"/>
    <property type="match status" value="1"/>
</dbReference>
<sequence length="416" mass="45787">MNAEIVSIGTELLLGQIVDTNAAYIAERLAELGINLYHRTTVGDNKERLLQVLQRSLERADVVITTGGLGPTDDDLTREIIAEVMGVDLVKDEKLVKQIESFFEKLGREMTENNLTQAYLPVGAEPIINEEGTAAGIILEKDDKIIISMPGVPTEMKQMMRKEVIPYLKGQIGNKQLIKSKVLKVCGYGESSLETEIKDILDNQTNPTIALLASKAEVHLRITAKADVEKEASYLINQVEVELRERLQDNIFGVNEESMEEVVAKRLNKKGLQIAIAESCTGGLIGHRLTNIPGSSSYFERGVVSYSNQAKQELLQVSAQTLKEHGAVSRETAKEMAKGVKELAKTGLGISVTGIAGPGGGSEEKPIGLVYMGLAVGNKTQSFRFKFHGRRQQIKYLTSQYALDKLRRYLEGNLEL</sequence>
<dbReference type="PIRSF" id="PIRSF006728">
    <property type="entry name" value="CinA"/>
    <property type="match status" value="1"/>
</dbReference>
<dbReference type="CDD" id="cd00885">
    <property type="entry name" value="cinA"/>
    <property type="match status" value="1"/>
</dbReference>
<evidence type="ECO:0000256" key="1">
    <source>
        <dbReference type="HAMAP-Rule" id="MF_00226"/>
    </source>
</evidence>
<dbReference type="Gene3D" id="3.30.70.2860">
    <property type="match status" value="1"/>
</dbReference>
<dbReference type="NCBIfam" id="TIGR00199">
    <property type="entry name" value="PncC_domain"/>
    <property type="match status" value="1"/>
</dbReference>
<dbReference type="PANTHER" id="PTHR13939:SF0">
    <property type="entry name" value="NMN AMIDOHYDROLASE-LIKE PROTEIN YFAY"/>
    <property type="match status" value="1"/>
</dbReference>
<dbReference type="InterPro" id="IPR008136">
    <property type="entry name" value="CinA_C"/>
</dbReference>
<dbReference type="Pfam" id="PF00994">
    <property type="entry name" value="MoCF_biosynth"/>
    <property type="match status" value="1"/>
</dbReference>
<dbReference type="PANTHER" id="PTHR13939">
    <property type="entry name" value="NICOTINAMIDE-NUCLEOTIDE AMIDOHYDROLASE PNCC"/>
    <property type="match status" value="1"/>
</dbReference>
<feature type="domain" description="MoaB/Mog" evidence="2">
    <location>
        <begin position="4"/>
        <end position="171"/>
    </location>
</feature>
<dbReference type="AlphaFoldDB" id="A0A1T4JM47"/>
<evidence type="ECO:0000259" key="2">
    <source>
        <dbReference type="SMART" id="SM00852"/>
    </source>
</evidence>
<comment type="similarity">
    <text evidence="1">Belongs to the CinA family.</text>
</comment>
<dbReference type="InterPro" id="IPR036425">
    <property type="entry name" value="MoaB/Mog-like_dom_sf"/>
</dbReference>
<dbReference type="Pfam" id="PF18146">
    <property type="entry name" value="CinA_KH"/>
    <property type="match status" value="1"/>
</dbReference>
<reference evidence="4" key="1">
    <citation type="submission" date="2017-02" db="EMBL/GenBank/DDBJ databases">
        <authorList>
            <person name="Varghese N."/>
            <person name="Submissions S."/>
        </authorList>
    </citation>
    <scope>NUCLEOTIDE SEQUENCE [LARGE SCALE GENOMIC DNA]</scope>
    <source>
        <strain evidence="4">ATCC BAA-73</strain>
    </source>
</reference>
<dbReference type="InterPro" id="IPR036653">
    <property type="entry name" value="CinA-like_C"/>
</dbReference>
<dbReference type="OrthoDB" id="9801454at2"/>
<dbReference type="InterPro" id="IPR041424">
    <property type="entry name" value="CinA_KH"/>
</dbReference>
<dbReference type="NCBIfam" id="NF001813">
    <property type="entry name" value="PRK00549.1"/>
    <property type="match status" value="1"/>
</dbReference>
<dbReference type="EMBL" id="FUWM01000003">
    <property type="protein sequence ID" value="SJZ31242.1"/>
    <property type="molecule type" value="Genomic_DNA"/>
</dbReference>
<name>A0A1T4JM47_9FIRM</name>
<dbReference type="Gene3D" id="3.90.950.20">
    <property type="entry name" value="CinA-like"/>
    <property type="match status" value="1"/>
</dbReference>
<protein>
    <recommendedName>
        <fullName evidence="1">Putative competence-damage inducible protein</fullName>
    </recommendedName>
</protein>
<dbReference type="SMART" id="SM00852">
    <property type="entry name" value="MoCF_biosynth"/>
    <property type="match status" value="1"/>
</dbReference>
<dbReference type="Gene3D" id="3.40.980.10">
    <property type="entry name" value="MoaB/Mog-like domain"/>
    <property type="match status" value="1"/>
</dbReference>